<dbReference type="EMBL" id="CAMXCT020000036">
    <property type="protein sequence ID" value="CAL1126183.1"/>
    <property type="molecule type" value="Genomic_DNA"/>
</dbReference>
<dbReference type="Proteomes" id="UP001152797">
    <property type="component" value="Unassembled WGS sequence"/>
</dbReference>
<evidence type="ECO:0000313" key="3">
    <source>
        <dbReference type="EMBL" id="CAL1126183.1"/>
    </source>
</evidence>
<comment type="caution">
    <text evidence="2">The sequence shown here is derived from an EMBL/GenBank/DDBJ whole genome shotgun (WGS) entry which is preliminary data.</text>
</comment>
<proteinExistence type="predicted"/>
<dbReference type="EMBL" id="CAMXCT010000036">
    <property type="protein sequence ID" value="CAI3972808.1"/>
    <property type="molecule type" value="Genomic_DNA"/>
</dbReference>
<dbReference type="AlphaFoldDB" id="A0A9P1BG13"/>
<organism evidence="2">
    <name type="scientific">Cladocopium goreaui</name>
    <dbReference type="NCBI Taxonomy" id="2562237"/>
    <lineage>
        <taxon>Eukaryota</taxon>
        <taxon>Sar</taxon>
        <taxon>Alveolata</taxon>
        <taxon>Dinophyceae</taxon>
        <taxon>Suessiales</taxon>
        <taxon>Symbiodiniaceae</taxon>
        <taxon>Cladocopium</taxon>
    </lineage>
</organism>
<keyword evidence="5" id="KW-1185">Reference proteome</keyword>
<feature type="region of interest" description="Disordered" evidence="1">
    <location>
        <begin position="376"/>
        <end position="401"/>
    </location>
</feature>
<protein>
    <submittedName>
        <fullName evidence="4">Tankyrase-2</fullName>
    </submittedName>
</protein>
<feature type="compositionally biased region" description="Basic and acidic residues" evidence="1">
    <location>
        <begin position="205"/>
        <end position="216"/>
    </location>
</feature>
<evidence type="ECO:0000313" key="4">
    <source>
        <dbReference type="EMBL" id="CAL4760120.1"/>
    </source>
</evidence>
<feature type="compositionally biased region" description="Basic and acidic residues" evidence="1">
    <location>
        <begin position="230"/>
        <end position="243"/>
    </location>
</feature>
<reference evidence="2" key="1">
    <citation type="submission" date="2022-10" db="EMBL/GenBank/DDBJ databases">
        <authorList>
            <person name="Chen Y."/>
            <person name="Dougan E. K."/>
            <person name="Chan C."/>
            <person name="Rhodes N."/>
            <person name="Thang M."/>
        </authorList>
    </citation>
    <scope>NUCLEOTIDE SEQUENCE</scope>
</reference>
<dbReference type="EMBL" id="CAMXCT030000036">
    <property type="protein sequence ID" value="CAL4760120.1"/>
    <property type="molecule type" value="Genomic_DNA"/>
</dbReference>
<reference evidence="3" key="2">
    <citation type="submission" date="2024-04" db="EMBL/GenBank/DDBJ databases">
        <authorList>
            <person name="Chen Y."/>
            <person name="Shah S."/>
            <person name="Dougan E. K."/>
            <person name="Thang M."/>
            <person name="Chan C."/>
        </authorList>
    </citation>
    <scope>NUCLEOTIDE SEQUENCE [LARGE SCALE GENOMIC DNA]</scope>
</reference>
<gene>
    <name evidence="2" type="ORF">C1SCF055_LOCUS1354</name>
</gene>
<name>A0A9P1BG13_9DINO</name>
<evidence type="ECO:0000313" key="2">
    <source>
        <dbReference type="EMBL" id="CAI3972808.1"/>
    </source>
</evidence>
<evidence type="ECO:0000256" key="1">
    <source>
        <dbReference type="SAM" id="MobiDB-lite"/>
    </source>
</evidence>
<feature type="region of interest" description="Disordered" evidence="1">
    <location>
        <begin position="205"/>
        <end position="243"/>
    </location>
</feature>
<feature type="non-terminal residue" evidence="2">
    <location>
        <position position="827"/>
    </location>
</feature>
<accession>A0A9P1BG13</accession>
<evidence type="ECO:0000313" key="5">
    <source>
        <dbReference type="Proteomes" id="UP001152797"/>
    </source>
</evidence>
<feature type="non-terminal residue" evidence="2">
    <location>
        <position position="1"/>
    </location>
</feature>
<sequence>CNVCVALFRLQCLLVSDERPAGAGPIGHRAVRGGAGAKALARAKAGVRRPASAAEETPGVEGDSEIFQRGEAVEAYKLPLETWKTGTHIAITKGIYWEEEVQVAGRVEGLATKKDQVTLSFRLEGTKNESLVKWSGSHPGVALEVDICQPGCSLTSKDGLLHCQVVQKVLDSTRAAWMNNLVAAETPMGAEDELRRLRLREKELAKRKRTEDDKGVGEPQEDTLSGAEENQEKSKAPYKEEKQEGVNGLVRELVGDIRYRQLRGRRRSAIRRRSSSKKDMEEEPAGALTLNTLEQMQLAVVTTSGQMWDLVAAACDVVTQRLKGLEQISAGGHYSIAQRQELVPLDFHQMTTATEALEASRIQREELKAKSLSSRLMGRNGGESAGSGMREGELVGSGGDGWELEDSGEAQQWSVKFFLYLKTLRFFLHRLIMNLVPVNKLCRNLGGDISTPPSWAGMTPYLLADEQELVMSSEDIRCFFYLFEDKPFTVAQWVYRIYLDNFDALEQMDPLMAARVRGEVSVEVLALRGVGWEFYRVITLDSVAQFHYSERWISSRRATSVSDSSSEIIGNSLAPGLNALTVQGKVTLHRLHIGSKISLISKQMIRYEANDCRFVRLARKAERPRAEPGNRPAGLWQCQSWELERWKQDDHRYPPYVYRDKHCLVNSVGDRRLPNIAGKEAAMGFPVGYTAPCLPKSEQKETDYSDVRHTLIGNSWHVPVVAWLLKELFAPLGLTKLRAVHDVVLGSSPGADQTLQGYLRRLPLRPVRNKEAEAPECQLGKKLINFVAVKGEDLLLQVTKFGSKPLVAMENHLVVNAEGVRGTWKET</sequence>